<proteinExistence type="predicted"/>
<organism evidence="2 3">
    <name type="scientific">Vibrio marinisediminis</name>
    <dbReference type="NCBI Taxonomy" id="2758441"/>
    <lineage>
        <taxon>Bacteria</taxon>
        <taxon>Pseudomonadati</taxon>
        <taxon>Pseudomonadota</taxon>
        <taxon>Gammaproteobacteria</taxon>
        <taxon>Vibrionales</taxon>
        <taxon>Vibrionaceae</taxon>
        <taxon>Vibrio</taxon>
    </lineage>
</organism>
<name>A0A7W2FP07_9VIBR</name>
<dbReference type="Proteomes" id="UP000571701">
    <property type="component" value="Unassembled WGS sequence"/>
</dbReference>
<gene>
    <name evidence="2" type="ORF">H2O73_03865</name>
</gene>
<feature type="compositionally biased region" description="Basic and acidic residues" evidence="1">
    <location>
        <begin position="31"/>
        <end position="50"/>
    </location>
</feature>
<accession>A0A7W2FP07</accession>
<dbReference type="AlphaFoldDB" id="A0A7W2FP07"/>
<feature type="region of interest" description="Disordered" evidence="1">
    <location>
        <begin position="31"/>
        <end position="58"/>
    </location>
</feature>
<keyword evidence="3" id="KW-1185">Reference proteome</keyword>
<evidence type="ECO:0000313" key="2">
    <source>
        <dbReference type="EMBL" id="MBA5761472.1"/>
    </source>
</evidence>
<evidence type="ECO:0000256" key="1">
    <source>
        <dbReference type="SAM" id="MobiDB-lite"/>
    </source>
</evidence>
<comment type="caution">
    <text evidence="2">The sequence shown here is derived from an EMBL/GenBank/DDBJ whole genome shotgun (WGS) entry which is preliminary data.</text>
</comment>
<dbReference type="RefSeq" id="WP_182106700.1">
    <property type="nucleotide sequence ID" value="NZ_JACFYF010000001.1"/>
</dbReference>
<protein>
    <submittedName>
        <fullName evidence="2">Uncharacterized protein</fullName>
    </submittedName>
</protein>
<reference evidence="2 3" key="1">
    <citation type="submission" date="2020-07" db="EMBL/GenBank/DDBJ databases">
        <title>Vibrio marinisediminis sp. nov., isolated from marine sediment.</title>
        <authorList>
            <person name="Ji X."/>
        </authorList>
    </citation>
    <scope>NUCLEOTIDE SEQUENCE [LARGE SCALE GENOMIC DNA]</scope>
    <source>
        <strain evidence="2 3">404</strain>
    </source>
</reference>
<evidence type="ECO:0000313" key="3">
    <source>
        <dbReference type="Proteomes" id="UP000571701"/>
    </source>
</evidence>
<dbReference type="EMBL" id="JACFYF010000001">
    <property type="protein sequence ID" value="MBA5761472.1"/>
    <property type="molecule type" value="Genomic_DNA"/>
</dbReference>
<sequence>MDFTDKIRLRGKAEEDLFFAKLDRELIQAMHEKQQHEEELLKSAEQDDPKSATSLNNK</sequence>